<evidence type="ECO:0000259" key="8">
    <source>
        <dbReference type="PROSITE" id="PS50893"/>
    </source>
</evidence>
<dbReference type="RefSeq" id="WP_205115305.1">
    <property type="nucleotide sequence ID" value="NZ_JAFBCM010000001.1"/>
</dbReference>
<dbReference type="InterPro" id="IPR036640">
    <property type="entry name" value="ABC1_TM_sf"/>
</dbReference>
<dbReference type="PROSITE" id="PS50929">
    <property type="entry name" value="ABC_TM1F"/>
    <property type="match status" value="1"/>
</dbReference>
<evidence type="ECO:0000259" key="9">
    <source>
        <dbReference type="PROSITE" id="PS50929"/>
    </source>
</evidence>
<sequence>MTDSDKLPGLLRTLAYTVRAAMRTDPKVAAGGLLLIPLGWVSGTLFGLWLKLLVDAVVGADQRGVIAACTLMVVTWVGGFMVGTFGRRFNETLQDKAGVNLEHELIHVAAGTHSIQYLELPRYVDRLDPLRKEAWIVHWTLEALAETLGAFAQAAFTIALLVSIHPALALLPAFGIPALLAARAAALREKRAEEGTAAHRRRQRHFVKLGTDSSPGKEIRVFGLERELVRLSRVEWSKEHAIQTRVAWKGTGWQVATSAFFAVGFVGVLVLVGLSVARGTATVGDLALALVLARTMSHNLGMVVGMTRWLVDCLATGQRFLWLVERGRAEEPAATAPVPARLKQGMVLKNLSFGYPGTDRVILDDVTLTLAAGSVVALVGENGAGKSTLVKLLCGMYEPTGGAVLVDGTDLRELDPREWRKRCTGAFQDHARLELQVRDAVTIGDLDRLGDRDAAEDSLAAAGAAELASTLPNGLDTQLGTTWPGGTDLSGGQWQKVALARGLMRDDPLLTVLDEPTASLDAQTEDALFARYAAEARRSRPSNGVTLLVSHRFSTVRAADHIVVLGHTGVLEQGSHDELIRRDGVYAELYHLQARGYR</sequence>
<dbReference type="SUPFAM" id="SSF52540">
    <property type="entry name" value="P-loop containing nucleoside triphosphate hydrolases"/>
    <property type="match status" value="1"/>
</dbReference>
<proteinExistence type="predicted"/>
<dbReference type="Gene3D" id="3.40.50.300">
    <property type="entry name" value="P-loop containing nucleotide triphosphate hydrolases"/>
    <property type="match status" value="1"/>
</dbReference>
<keyword evidence="11" id="KW-1185">Reference proteome</keyword>
<keyword evidence="6 7" id="KW-0472">Membrane</keyword>
<accession>A0ABV7YI91</accession>
<feature type="transmembrane region" description="Helical" evidence="7">
    <location>
        <begin position="65"/>
        <end position="86"/>
    </location>
</feature>
<evidence type="ECO:0000256" key="1">
    <source>
        <dbReference type="ARBA" id="ARBA00004651"/>
    </source>
</evidence>
<dbReference type="PROSITE" id="PS50893">
    <property type="entry name" value="ABC_TRANSPORTER_2"/>
    <property type="match status" value="1"/>
</dbReference>
<organism evidence="10 11">
    <name type="scientific">Tenggerimyces flavus</name>
    <dbReference type="NCBI Taxonomy" id="1708749"/>
    <lineage>
        <taxon>Bacteria</taxon>
        <taxon>Bacillati</taxon>
        <taxon>Actinomycetota</taxon>
        <taxon>Actinomycetes</taxon>
        <taxon>Propionibacteriales</taxon>
        <taxon>Nocardioidaceae</taxon>
        <taxon>Tenggerimyces</taxon>
    </lineage>
</organism>
<dbReference type="Proteomes" id="UP001595699">
    <property type="component" value="Unassembled WGS sequence"/>
</dbReference>
<comment type="subcellular location">
    <subcellularLocation>
        <location evidence="1">Cell membrane</location>
        <topology evidence="1">Multi-pass membrane protein</topology>
    </subcellularLocation>
</comment>
<dbReference type="Gene3D" id="1.20.1560.10">
    <property type="entry name" value="ABC transporter type 1, transmembrane domain"/>
    <property type="match status" value="1"/>
</dbReference>
<gene>
    <name evidence="10" type="ORF">ACFOUW_26075</name>
</gene>
<feature type="transmembrane region" description="Helical" evidence="7">
    <location>
        <begin position="28"/>
        <end position="50"/>
    </location>
</feature>
<evidence type="ECO:0000256" key="4">
    <source>
        <dbReference type="ARBA" id="ARBA00022840"/>
    </source>
</evidence>
<dbReference type="InterPro" id="IPR027417">
    <property type="entry name" value="P-loop_NTPase"/>
</dbReference>
<feature type="domain" description="ABC transmembrane type-1" evidence="9">
    <location>
        <begin position="144"/>
        <end position="306"/>
    </location>
</feature>
<dbReference type="PANTHER" id="PTHR43394:SF1">
    <property type="entry name" value="ATP-BINDING CASSETTE SUB-FAMILY B MEMBER 10, MITOCHONDRIAL"/>
    <property type="match status" value="1"/>
</dbReference>
<evidence type="ECO:0000256" key="7">
    <source>
        <dbReference type="SAM" id="Phobius"/>
    </source>
</evidence>
<keyword evidence="4 10" id="KW-0067">ATP-binding</keyword>
<feature type="domain" description="ABC transporter" evidence="8">
    <location>
        <begin position="346"/>
        <end position="592"/>
    </location>
</feature>
<dbReference type="InterPro" id="IPR039421">
    <property type="entry name" value="Type_1_exporter"/>
</dbReference>
<evidence type="ECO:0000256" key="3">
    <source>
        <dbReference type="ARBA" id="ARBA00022741"/>
    </source>
</evidence>
<evidence type="ECO:0000256" key="6">
    <source>
        <dbReference type="ARBA" id="ARBA00023136"/>
    </source>
</evidence>
<protein>
    <submittedName>
        <fullName evidence="10">ABC transporter ATP-binding protein</fullName>
    </submittedName>
</protein>
<name>A0ABV7YI91_9ACTN</name>
<dbReference type="InterPro" id="IPR003439">
    <property type="entry name" value="ABC_transporter-like_ATP-bd"/>
</dbReference>
<keyword evidence="5 7" id="KW-1133">Transmembrane helix</keyword>
<evidence type="ECO:0000313" key="10">
    <source>
        <dbReference type="EMBL" id="MFC3764331.1"/>
    </source>
</evidence>
<feature type="transmembrane region" description="Helical" evidence="7">
    <location>
        <begin position="167"/>
        <end position="186"/>
    </location>
</feature>
<keyword evidence="2 7" id="KW-0812">Transmembrane</keyword>
<dbReference type="SMART" id="SM00382">
    <property type="entry name" value="AAA"/>
    <property type="match status" value="1"/>
</dbReference>
<dbReference type="InterPro" id="IPR017871">
    <property type="entry name" value="ABC_transporter-like_CS"/>
</dbReference>
<dbReference type="PANTHER" id="PTHR43394">
    <property type="entry name" value="ATP-DEPENDENT PERMEASE MDL1, MITOCHONDRIAL"/>
    <property type="match status" value="1"/>
</dbReference>
<dbReference type="PROSITE" id="PS00211">
    <property type="entry name" value="ABC_TRANSPORTER_1"/>
    <property type="match status" value="1"/>
</dbReference>
<evidence type="ECO:0000313" key="11">
    <source>
        <dbReference type="Proteomes" id="UP001595699"/>
    </source>
</evidence>
<evidence type="ECO:0000256" key="5">
    <source>
        <dbReference type="ARBA" id="ARBA00022989"/>
    </source>
</evidence>
<evidence type="ECO:0000256" key="2">
    <source>
        <dbReference type="ARBA" id="ARBA00022692"/>
    </source>
</evidence>
<dbReference type="SUPFAM" id="SSF90123">
    <property type="entry name" value="ABC transporter transmembrane region"/>
    <property type="match status" value="1"/>
</dbReference>
<dbReference type="InterPro" id="IPR003593">
    <property type="entry name" value="AAA+_ATPase"/>
</dbReference>
<comment type="caution">
    <text evidence="10">The sequence shown here is derived from an EMBL/GenBank/DDBJ whole genome shotgun (WGS) entry which is preliminary data.</text>
</comment>
<dbReference type="EMBL" id="JBHRZH010000023">
    <property type="protein sequence ID" value="MFC3764331.1"/>
    <property type="molecule type" value="Genomic_DNA"/>
</dbReference>
<dbReference type="InterPro" id="IPR011527">
    <property type="entry name" value="ABC1_TM_dom"/>
</dbReference>
<dbReference type="GO" id="GO:0005524">
    <property type="term" value="F:ATP binding"/>
    <property type="evidence" value="ECO:0007669"/>
    <property type="project" value="UniProtKB-KW"/>
</dbReference>
<feature type="transmembrane region" description="Helical" evidence="7">
    <location>
        <begin position="255"/>
        <end position="274"/>
    </location>
</feature>
<keyword evidence="3" id="KW-0547">Nucleotide-binding</keyword>
<dbReference type="Pfam" id="PF00005">
    <property type="entry name" value="ABC_tran"/>
    <property type="match status" value="1"/>
</dbReference>
<reference evidence="11" key="1">
    <citation type="journal article" date="2019" name="Int. J. Syst. Evol. Microbiol.">
        <title>The Global Catalogue of Microorganisms (GCM) 10K type strain sequencing project: providing services to taxonomists for standard genome sequencing and annotation.</title>
        <authorList>
            <consortium name="The Broad Institute Genomics Platform"/>
            <consortium name="The Broad Institute Genome Sequencing Center for Infectious Disease"/>
            <person name="Wu L."/>
            <person name="Ma J."/>
        </authorList>
    </citation>
    <scope>NUCLEOTIDE SEQUENCE [LARGE SCALE GENOMIC DNA]</scope>
    <source>
        <strain evidence="11">CGMCC 4.7241</strain>
    </source>
</reference>